<evidence type="ECO:0000313" key="1">
    <source>
        <dbReference type="EMBL" id="STS99816.1"/>
    </source>
</evidence>
<dbReference type="EMBL" id="UGKT01000001">
    <property type="protein sequence ID" value="STS99816.1"/>
    <property type="molecule type" value="Genomic_DNA"/>
</dbReference>
<reference evidence="1 2" key="1">
    <citation type="submission" date="2018-06" db="EMBL/GenBank/DDBJ databases">
        <authorList>
            <consortium name="Pathogen Informatics"/>
            <person name="Doyle S."/>
        </authorList>
    </citation>
    <scope>NUCLEOTIDE SEQUENCE [LARGE SCALE GENOMIC DNA]</scope>
    <source>
        <strain evidence="1 2">NCTC13443</strain>
    </source>
</reference>
<organism evidence="1 2">
    <name type="scientific">Klebsiella pneumoniae</name>
    <dbReference type="NCBI Taxonomy" id="573"/>
    <lineage>
        <taxon>Bacteria</taxon>
        <taxon>Pseudomonadati</taxon>
        <taxon>Pseudomonadota</taxon>
        <taxon>Gammaproteobacteria</taxon>
        <taxon>Enterobacterales</taxon>
        <taxon>Enterobacteriaceae</taxon>
        <taxon>Klebsiella/Raoultella group</taxon>
        <taxon>Klebsiella</taxon>
        <taxon>Klebsiella pneumoniae complex</taxon>
    </lineage>
</organism>
<protein>
    <submittedName>
        <fullName evidence="1">Uncharacterized protein</fullName>
    </submittedName>
</protein>
<sequence>MSVMEGREGSGNANIRRYMAATRRKAYTALCELLDNTDAQWMNDVVQSAVGQYEAIQAALTEGSALAIYLDWINLLSKRHPASLERHVRTMIKAVQRLHRRDDTELQRGQQGLSLAA</sequence>
<dbReference type="Proteomes" id="UP000255518">
    <property type="component" value="Unassembled WGS sequence"/>
</dbReference>
<proteinExistence type="predicted"/>
<gene>
    <name evidence="1" type="ORF">NCTC13443_00059</name>
</gene>
<dbReference type="AlphaFoldDB" id="A0A377USX8"/>
<evidence type="ECO:0000313" key="2">
    <source>
        <dbReference type="Proteomes" id="UP000255518"/>
    </source>
</evidence>
<name>A0A377USX8_KLEPN</name>
<accession>A0A377USX8</accession>